<accession>A0ABW0H307</accession>
<dbReference type="Proteomes" id="UP001596104">
    <property type="component" value="Unassembled WGS sequence"/>
</dbReference>
<keyword evidence="5" id="KW-1185">Reference proteome</keyword>
<evidence type="ECO:0000256" key="1">
    <source>
        <dbReference type="ARBA" id="ARBA00006745"/>
    </source>
</evidence>
<dbReference type="SUPFAM" id="SSF51556">
    <property type="entry name" value="Metallo-dependent hydrolases"/>
    <property type="match status" value="1"/>
</dbReference>
<dbReference type="Gene3D" id="3.20.20.140">
    <property type="entry name" value="Metal-dependent hydrolases"/>
    <property type="match status" value="1"/>
</dbReference>
<dbReference type="RefSeq" id="WP_377006245.1">
    <property type="nucleotide sequence ID" value="NZ_JBHSLV010000004.1"/>
</dbReference>
<name>A0ABW0H307_9HYPH</name>
<dbReference type="InterPro" id="IPR006680">
    <property type="entry name" value="Amidohydro-rel"/>
</dbReference>
<dbReference type="InterPro" id="IPR032466">
    <property type="entry name" value="Metal_Hydrolase"/>
</dbReference>
<reference evidence="5" key="1">
    <citation type="journal article" date="2019" name="Int. J. Syst. Evol. Microbiol.">
        <title>The Global Catalogue of Microorganisms (GCM) 10K type strain sequencing project: providing services to taxonomists for standard genome sequencing and annotation.</title>
        <authorList>
            <consortium name="The Broad Institute Genomics Platform"/>
            <consortium name="The Broad Institute Genome Sequencing Center for Infectious Disease"/>
            <person name="Wu L."/>
            <person name="Ma J."/>
        </authorList>
    </citation>
    <scope>NUCLEOTIDE SEQUENCE [LARGE SCALE GENOMIC DNA]</scope>
    <source>
        <strain evidence="5">CGMCC 1.16326</strain>
    </source>
</reference>
<evidence type="ECO:0000313" key="5">
    <source>
        <dbReference type="Proteomes" id="UP001596104"/>
    </source>
</evidence>
<keyword evidence="2" id="KW-0378">Hydrolase</keyword>
<dbReference type="Pfam" id="PF01979">
    <property type="entry name" value="Amidohydro_1"/>
    <property type="match status" value="1"/>
</dbReference>
<proteinExistence type="inferred from homology"/>
<dbReference type="PANTHER" id="PTHR43794:SF11">
    <property type="entry name" value="AMIDOHYDROLASE-RELATED DOMAIN-CONTAINING PROTEIN"/>
    <property type="match status" value="1"/>
</dbReference>
<gene>
    <name evidence="4" type="ORF">ACFPPC_01920</name>
</gene>
<sequence>MALVLSHAVIVTVDARDRVLCDHDLRIDGTTISAIGPGGSLARPGDRVIDCANGLVMPGFVNTHTHATLGLFRGLADDKTRAFWPEGGYRVSGQERFGEADYRRSLADACAEFLLNGVTCIADRVAAMDAYAPIIEASGLRASVGSTLVDLAGPADWGPTERLIERYGTDPARSRIVAGIAPHALDTCSDALLRECGERARRAGARVYLHVAQCQAEIDAIRRRGHGGALSCLRCAGLTGPDVVAAHAIYLDRDEEEGWCRDGTAICHCPASNLKIEARTLPLNRYADEVPVGLGTDWTASNNAMDMFWEMRLAGLVGKMQADDPTVLPTARMLRLATLDGARVLGIDHLVGSVEVGKRADLVVLDLNQPEMRPLHDPISNIVHSASPRSVRDVLVDGEIRVRGGKLPVPPEAWTS</sequence>
<evidence type="ECO:0000259" key="3">
    <source>
        <dbReference type="Pfam" id="PF01979"/>
    </source>
</evidence>
<protein>
    <submittedName>
        <fullName evidence="4">Amidohydrolase family protein</fullName>
    </submittedName>
</protein>
<evidence type="ECO:0000313" key="4">
    <source>
        <dbReference type="EMBL" id="MFC5391391.1"/>
    </source>
</evidence>
<comment type="similarity">
    <text evidence="1">Belongs to the metallo-dependent hydrolases superfamily. ATZ/TRZ family.</text>
</comment>
<feature type="domain" description="Amidohydrolase-related" evidence="3">
    <location>
        <begin position="55"/>
        <end position="400"/>
    </location>
</feature>
<organism evidence="4 5">
    <name type="scientific">Bosea vestrisii</name>
    <dbReference type="NCBI Taxonomy" id="151416"/>
    <lineage>
        <taxon>Bacteria</taxon>
        <taxon>Pseudomonadati</taxon>
        <taxon>Pseudomonadota</taxon>
        <taxon>Alphaproteobacteria</taxon>
        <taxon>Hyphomicrobiales</taxon>
        <taxon>Boseaceae</taxon>
        <taxon>Bosea</taxon>
    </lineage>
</organism>
<dbReference type="EMBL" id="JBHSLV010000004">
    <property type="protein sequence ID" value="MFC5391391.1"/>
    <property type="molecule type" value="Genomic_DNA"/>
</dbReference>
<dbReference type="PANTHER" id="PTHR43794">
    <property type="entry name" value="AMINOHYDROLASE SSNA-RELATED"/>
    <property type="match status" value="1"/>
</dbReference>
<comment type="caution">
    <text evidence="4">The sequence shown here is derived from an EMBL/GenBank/DDBJ whole genome shotgun (WGS) entry which is preliminary data.</text>
</comment>
<dbReference type="SUPFAM" id="SSF51338">
    <property type="entry name" value="Composite domain of metallo-dependent hydrolases"/>
    <property type="match status" value="1"/>
</dbReference>
<evidence type="ECO:0000256" key="2">
    <source>
        <dbReference type="ARBA" id="ARBA00022801"/>
    </source>
</evidence>
<dbReference type="InterPro" id="IPR050287">
    <property type="entry name" value="MTA/SAH_deaminase"/>
</dbReference>
<dbReference type="Gene3D" id="2.30.40.10">
    <property type="entry name" value="Urease, subunit C, domain 1"/>
    <property type="match status" value="1"/>
</dbReference>
<dbReference type="InterPro" id="IPR011059">
    <property type="entry name" value="Metal-dep_hydrolase_composite"/>
</dbReference>